<dbReference type="OrthoDB" id="6305173at2"/>
<dbReference type="Gene3D" id="2.60.40.3440">
    <property type="match status" value="1"/>
</dbReference>
<feature type="compositionally biased region" description="Acidic residues" evidence="3">
    <location>
        <begin position="1978"/>
        <end position="1987"/>
    </location>
</feature>
<keyword evidence="7" id="KW-1185">Reference proteome</keyword>
<feature type="domain" description="Cadherin-like" evidence="5">
    <location>
        <begin position="1460"/>
        <end position="1552"/>
    </location>
</feature>
<dbReference type="KEGG" id="otm:OSB_15150"/>
<protein>
    <submittedName>
        <fullName evidence="6">Bifunctional hemolysin/adenylate cyclase</fullName>
    </submittedName>
</protein>
<name>A0A0K0Y5F5_9RHOB</name>
<dbReference type="PRINTS" id="PR00313">
    <property type="entry name" value="CABNDNGRPT"/>
</dbReference>
<dbReference type="PANTHER" id="PTHR38340">
    <property type="entry name" value="S-LAYER PROTEIN"/>
    <property type="match status" value="1"/>
</dbReference>
<feature type="domain" description="Cadherin-like" evidence="5">
    <location>
        <begin position="1178"/>
        <end position="1269"/>
    </location>
</feature>
<dbReference type="PROSITE" id="PS50817">
    <property type="entry name" value="INTEIN_N_TER"/>
    <property type="match status" value="1"/>
</dbReference>
<evidence type="ECO:0000313" key="6">
    <source>
        <dbReference type="EMBL" id="AKS46067.1"/>
    </source>
</evidence>
<dbReference type="GO" id="GO:0005576">
    <property type="term" value="C:extracellular region"/>
    <property type="evidence" value="ECO:0007669"/>
    <property type="project" value="UniProtKB-SubCell"/>
</dbReference>
<dbReference type="Pfam" id="PF17892">
    <property type="entry name" value="Cadherin_5"/>
    <property type="match status" value="9"/>
</dbReference>
<dbReference type="Gene3D" id="2.170.16.10">
    <property type="entry name" value="Hedgehog/Intein (Hint) domain"/>
    <property type="match status" value="1"/>
</dbReference>
<evidence type="ECO:0000256" key="2">
    <source>
        <dbReference type="ARBA" id="ARBA00022525"/>
    </source>
</evidence>
<dbReference type="InterPro" id="IPR028992">
    <property type="entry name" value="Hedgehog/Intein_dom"/>
</dbReference>
<feature type="domain" description="Hedgehog/Intein (Hint)" evidence="4">
    <location>
        <begin position="2301"/>
        <end position="2447"/>
    </location>
</feature>
<dbReference type="InterPro" id="IPR018511">
    <property type="entry name" value="Hemolysin-typ_Ca-bd_CS"/>
</dbReference>
<dbReference type="InterPro" id="IPR001343">
    <property type="entry name" value="Hemolysn_Ca-bd"/>
</dbReference>
<evidence type="ECO:0000259" key="4">
    <source>
        <dbReference type="Pfam" id="PF13403"/>
    </source>
</evidence>
<feature type="domain" description="Cadherin-like" evidence="5">
    <location>
        <begin position="1085"/>
        <end position="1176"/>
    </location>
</feature>
<dbReference type="STRING" id="1458307.OSB_15150"/>
<dbReference type="InterPro" id="IPR011049">
    <property type="entry name" value="Serralysin-like_metalloprot_C"/>
</dbReference>
<dbReference type="GO" id="GO:0016539">
    <property type="term" value="P:intein-mediated protein splicing"/>
    <property type="evidence" value="ECO:0007669"/>
    <property type="project" value="InterPro"/>
</dbReference>
<dbReference type="NCBIfam" id="NF012211">
    <property type="entry name" value="tand_rpt_95"/>
    <property type="match status" value="11"/>
</dbReference>
<feature type="domain" description="Cadherin-like" evidence="5">
    <location>
        <begin position="1554"/>
        <end position="1645"/>
    </location>
</feature>
<dbReference type="InterPro" id="IPR036844">
    <property type="entry name" value="Hint_dom_sf"/>
</dbReference>
<gene>
    <name evidence="6" type="primary">cya_3</name>
    <name evidence="6" type="ORF">OSB_15150</name>
</gene>
<feature type="domain" description="Cadherin-like" evidence="5">
    <location>
        <begin position="1272"/>
        <end position="1364"/>
    </location>
</feature>
<dbReference type="Gene3D" id="2.150.10.10">
    <property type="entry name" value="Serralysin-like metalloprotease, C-terminal"/>
    <property type="match status" value="11"/>
</dbReference>
<feature type="domain" description="Cadherin-like" evidence="5">
    <location>
        <begin position="868"/>
        <end position="960"/>
    </location>
</feature>
<evidence type="ECO:0000256" key="3">
    <source>
        <dbReference type="SAM" id="MobiDB-lite"/>
    </source>
</evidence>
<dbReference type="Pfam" id="PF00353">
    <property type="entry name" value="HemolysinCabind"/>
    <property type="match status" value="18"/>
</dbReference>
<evidence type="ECO:0000259" key="5">
    <source>
        <dbReference type="Pfam" id="PF17892"/>
    </source>
</evidence>
<reference evidence="6 7" key="1">
    <citation type="journal article" date="2015" name="Genome Announc.">
        <title>Closed Genome Sequence of Octadecabacter temperatus SB1, the First Mesophilic Species of the Genus Octadecabacter.</title>
        <authorList>
            <person name="Voget S."/>
            <person name="Billerbeck S."/>
            <person name="Simon M."/>
            <person name="Daniel R."/>
        </authorList>
    </citation>
    <scope>NUCLEOTIDE SEQUENCE [LARGE SCALE GENOMIC DNA]</scope>
    <source>
        <strain evidence="6 7">SB1</strain>
    </source>
</reference>
<keyword evidence="2" id="KW-0964">Secreted</keyword>
<dbReference type="Gene3D" id="2.60.40.2810">
    <property type="match status" value="9"/>
</dbReference>
<dbReference type="Pfam" id="PF17963">
    <property type="entry name" value="Big_9"/>
    <property type="match status" value="2"/>
</dbReference>
<dbReference type="RefSeq" id="WP_049834398.1">
    <property type="nucleotide sequence ID" value="NZ_CP012160.1"/>
</dbReference>
<dbReference type="Pfam" id="PF13403">
    <property type="entry name" value="Hint_2"/>
    <property type="match status" value="1"/>
</dbReference>
<dbReference type="PATRIC" id="fig|1458307.3.peg.1533"/>
<dbReference type="InterPro" id="IPR041690">
    <property type="entry name" value="Cadherin_5"/>
</dbReference>
<dbReference type="Proteomes" id="UP000067444">
    <property type="component" value="Chromosome"/>
</dbReference>
<dbReference type="PANTHER" id="PTHR38340:SF1">
    <property type="entry name" value="S-LAYER PROTEIN"/>
    <property type="match status" value="1"/>
</dbReference>
<comment type="subcellular location">
    <subcellularLocation>
        <location evidence="1">Secreted</location>
    </subcellularLocation>
</comment>
<dbReference type="InterPro" id="IPR050557">
    <property type="entry name" value="RTX_toxin/Mannuronan_C5-epim"/>
</dbReference>
<feature type="domain" description="Cadherin-like" evidence="5">
    <location>
        <begin position="1366"/>
        <end position="1457"/>
    </location>
</feature>
<feature type="region of interest" description="Disordered" evidence="3">
    <location>
        <begin position="1917"/>
        <end position="1989"/>
    </location>
</feature>
<organism evidence="6 7">
    <name type="scientific">Octadecabacter temperatus</name>
    <dbReference type="NCBI Taxonomy" id="1458307"/>
    <lineage>
        <taxon>Bacteria</taxon>
        <taxon>Pseudomonadati</taxon>
        <taxon>Pseudomonadota</taxon>
        <taxon>Alphaproteobacteria</taxon>
        <taxon>Rhodobacterales</taxon>
        <taxon>Roseobacteraceae</taxon>
        <taxon>Octadecabacter</taxon>
    </lineage>
</organism>
<dbReference type="InterPro" id="IPR006141">
    <property type="entry name" value="Intein_N"/>
</dbReference>
<feature type="domain" description="Cadherin-like" evidence="5">
    <location>
        <begin position="1742"/>
        <end position="1833"/>
    </location>
</feature>
<evidence type="ECO:0000313" key="7">
    <source>
        <dbReference type="Proteomes" id="UP000067444"/>
    </source>
</evidence>
<dbReference type="GO" id="GO:0005509">
    <property type="term" value="F:calcium ion binding"/>
    <property type="evidence" value="ECO:0007669"/>
    <property type="project" value="InterPro"/>
</dbReference>
<dbReference type="PROSITE" id="PS00330">
    <property type="entry name" value="HEMOLYSIN_CALCIUM"/>
    <property type="match status" value="11"/>
</dbReference>
<dbReference type="SUPFAM" id="SSF51120">
    <property type="entry name" value="beta-Roll"/>
    <property type="match status" value="6"/>
</dbReference>
<feature type="domain" description="Cadherin-like" evidence="5">
    <location>
        <begin position="1648"/>
        <end position="1740"/>
    </location>
</feature>
<sequence length="2494" mass="253636">MSDYTIDWSNTNVDGNNTIAGPDGDISVSIATPQNAEGKEWFVDNGMLKNWDVTSDSSADITFSEEVTNVQFTVLDVDALDEITIMTKDADGNPVEVQFEATGVHSVNGNTVTGTQTNAPGPGETNNAQDINITIPGPLKTFWIVLDDGPERSYSGTVAVSDITFDIATQEDGYVEGTAGNDTIDVAYTGDPDGDQIDNNDALLPGEAAQDDIVLAGAGDDLVMANDGDDEIYGGEGHDTLCGQDGDDVIYGGEGNDILEGMNDNDVLIAGEGNDTVYGDAGTDVMSGGTGDDKLYGGADNDVASGGKGDDLINMGTGDDVAYGGVGADSILGGAGNDTLIGGNMSYDGTQDFNDLSAGELVEGQYIAEGVTITSGDPRHPVMAFDTNNPTGGDSDLATNNLGTVLILSEDRDGGDPDDNAAGGTFNINFENPADVTSLTLLDADGGAWVKYYDMNGNLLQQVDVTTANNGQHVVNTNLSNVASIEVILGSSGAIDNLTYSINPDNMDGADVISGGAGDDYIEGNAGDDELSGDDGMDTILGGAGNDDAFGGADMDTIYGGAGNDNLDGGDGADRIEGGDGNDVIEGGAGDDGFNGKGLYGGAGDDDIYGGEGRDVIIGGSGDDEGFGGAGNDEIWMGTGNDTAEGGDGNDWMHGQDGNDELFGGAGSDMLFGEGGDDTLDGGDGADLLEGGEGSDLILGGAGDTVDGGATGSDWDVLDLTGQGPFYLDNVVSDTETGGNGNGTNGTVVFVDADGNPTGETLAYTDIEQIIGDEVNRGPDAVNDTATTDEDTPVTIDVLGNDTDPDGDDLTIVSASVPAAQGTVEIVNGELVFTPAQDFNGEATITYTISDGNGGEDTATVAVTVEAVNDGPDAVDDADTTDEDTAITVDLLANDTDVDGDTLTVISATVPASQGTLVDNGDGTVTFTPADNFNGEATISYTIEDESGATDSATHVITVEPVNDDPIACPDHYFVNEDEDTGDLDGNVITNPSDNNAGLDIDPDGDTLTVVSVDGDDTAVGTVVTGSNGGEFVLNADGSFDFSANGDFETLGVGDTADTQITYTVSDGNGGEATTTLTITINGLNDAPDAVNDADTTDEDTAITVDLLANDTDVDGDTLTVTGATVPAEQGTLVDNGDGTVTFTPAENFNGTATISYSIEDGEGGTDTAIHEIDVTPVNDDPVAVDDIAETDEDVPVTIDLIGNDTDVDGDPLTIGSVSVPAEQGTVVDNGDGTVTFTPAPNFNGPATITYTVVDGQGGEDEGEATVNVGSVNDGPDAVDDADTTDEDTPITVDLLANDTDEEGDDLTVTAASVPAEQGTLVDNGDGTVTFTPAPDFNGEATISYSITDGNGGTDSAEHVITVTPVNDDPVAVDDIETTDEDTPVTIDLIGNDTDVDGDPLTIGEVSVPAEQGTVVDNGDGTVTFTPAPNFNGPATITYTVVDGQGGEDEGEAVVSVGAVNDGPVANTDTDTTDEDTPVTVDLLANDTDDDGDDLTVINATVPAEQGTLVDNGDGTVTFTPAPDFNGEATISYEISDGNGGTDTSTHVITVTPVNDDPVAVDDTAETDEDTPVTIDLIGNDTDVDGDPLTIGEVSVPAEQGTVVDNGDGTVTFTPAPDFNGEATITYTVVDGQGGEDEGEAVVTVGAVNDGPDAVDDADTTDEDTPITVDLLANDTDPENDDLTVTDATVPAEQGTLVDNGDGTVTFTPAESFNGEATISYTITDGNGGTDSAEHAITVTPVNDAPDAVDDADVTDFNTPVTVDLLANDTDVDGDDLTVVAATVPAEQGTLVDNGDGTVTFTPALGFVGEATISYTIEDEEGLTDSAVHVITVAPGDLDGTVEGTAGDDLIDGDYLGDPDGDLVDNNDAILPGDVGDDDLIYGFGGDDSILAGEGNDEVYGGEGNDTIDGGNGADSIEGGAGEDSILGGEGDDVIGGGQDDDIIDGGAGDDMISGGAGNDDLSGGADDDKIEGGSGDDTIDGGDGNDDLWGASGDDTVDGGLGNDTIATAEGNDIVFGGEGDDIIDTANDQVPLPDLSFGDIIPADGDLPGSSPTDDLDTVFGGAGNDSITTGDDADYIEGGTGADTIDAGIDADEVYGGEGNDTIIGGEGSDTIFGDEGNDTIYAGLEPGTDLFGIPEQIDDNLGDPEPDNGDDTVYGGAGDDTIFGADDSDVLYGDEGNDVINGEIDDDTLFGGEGDDTLDGGANDDTIEGGEGNDTIIGGTGVDELSGGLGSDTFLGGNGGDVVVGGEDPDDGDVDVLDLTGSGVANITYTDGDPEAGEVTFLDGSTMTFSEIENVIPCFTPGTTIATPKGERLVEELREGDRIITRDNGIQEIRWVGRKEMSGKSLVANPHLKPILVRAGSLGNGLPERDMLVSPNHRMLVASEKTQLYFEEREVLAAAKHLVGSEGIHAVDVMGTAYIHFMFDRHEVVLSNGAWTESFQPGDYSLKGIGNSQRNEIFELFPELQEKQGLEGYQSARRALKKHEAKLLVR</sequence>
<dbReference type="SUPFAM" id="SSF51294">
    <property type="entry name" value="Hedgehog/intein (Hint) domain"/>
    <property type="match status" value="1"/>
</dbReference>
<evidence type="ECO:0000256" key="1">
    <source>
        <dbReference type="ARBA" id="ARBA00004613"/>
    </source>
</evidence>
<proteinExistence type="predicted"/>
<accession>A0A0K0Y5F5</accession>
<dbReference type="EMBL" id="CP012160">
    <property type="protein sequence ID" value="AKS46067.1"/>
    <property type="molecule type" value="Genomic_DNA"/>
</dbReference>